<evidence type="ECO:0000313" key="2">
    <source>
        <dbReference type="Proteomes" id="UP000184604"/>
    </source>
</evidence>
<gene>
    <name evidence="1" type="ORF">BS101_09300</name>
</gene>
<reference evidence="1 2" key="1">
    <citation type="submission" date="2016-12" db="EMBL/GenBank/DDBJ databases">
        <title>Complete genome sequence of Clostridium kluyveri JZZ isolated from the pit mud of a Chinese flavor liquor-making factory.</title>
        <authorList>
            <person name="Wang Y."/>
        </authorList>
    </citation>
    <scope>NUCLEOTIDE SEQUENCE [LARGE SCALE GENOMIC DNA]</scope>
    <source>
        <strain evidence="1 2">JZZ</strain>
    </source>
</reference>
<protein>
    <submittedName>
        <fullName evidence="1">Uncharacterized protein</fullName>
    </submittedName>
</protein>
<dbReference type="RefSeq" id="WP_073538571.1">
    <property type="nucleotide sequence ID" value="NZ_CP018335.1"/>
</dbReference>
<sequence>MEFSIEPYVGVGKILLGMTSQQIENILRIKPRKFKKFEDDEFETDAFDMCYVYYKDPGVCEAIEFFKPAIVTLNGTNLIGESYKDVKNLFLMLDEETEYEDTGLTSYKYGVGIYAPFAEDDPLEPVEGVIIFENGYYD</sequence>
<dbReference type="EMBL" id="CP018335">
    <property type="protein sequence ID" value="APM38927.1"/>
    <property type="molecule type" value="Genomic_DNA"/>
</dbReference>
<dbReference type="OrthoDB" id="5690804at2"/>
<dbReference type="Proteomes" id="UP000184604">
    <property type="component" value="Chromosome"/>
</dbReference>
<dbReference type="AlphaFoldDB" id="A0A1L5F7G8"/>
<evidence type="ECO:0000313" key="1">
    <source>
        <dbReference type="EMBL" id="APM38927.1"/>
    </source>
</evidence>
<organism evidence="1 2">
    <name type="scientific">Clostridium kluyveri</name>
    <dbReference type="NCBI Taxonomy" id="1534"/>
    <lineage>
        <taxon>Bacteria</taxon>
        <taxon>Bacillati</taxon>
        <taxon>Bacillota</taxon>
        <taxon>Clostridia</taxon>
        <taxon>Eubacteriales</taxon>
        <taxon>Clostridiaceae</taxon>
        <taxon>Clostridium</taxon>
    </lineage>
</organism>
<name>A0A1L5F7G8_CLOKL</name>
<proteinExistence type="predicted"/>
<accession>A0A1L5F7G8</accession>